<organism evidence="2 3">
    <name type="scientific">Nocardioides astragali</name>
    <dbReference type="NCBI Taxonomy" id="1776736"/>
    <lineage>
        <taxon>Bacteria</taxon>
        <taxon>Bacillati</taxon>
        <taxon>Actinomycetota</taxon>
        <taxon>Actinomycetes</taxon>
        <taxon>Propionibacteriales</taxon>
        <taxon>Nocardioidaceae</taxon>
        <taxon>Nocardioides</taxon>
    </lineage>
</organism>
<sequence length="206" mass="22076">MTHRLSTRLLAVLLPVTALLLPAAAHAEKVVTDDAVGDAQIVTSDTDESTEELELAPAPDETATDITRTVVAHGNTRLSITVHLRDLVLTSTDHQTYVRVVTPQGEYQVQVGKIPGFRARAVLTRRGRQMDCRALRAALDGGTDTVAVSLPTSCIDAPHWVQVGVGVVRVAESLDPGAHTLFADDGHRVGDIRESDVAKGPRVRRG</sequence>
<dbReference type="EMBL" id="JBHTCH010000017">
    <property type="protein sequence ID" value="MFC7361335.1"/>
    <property type="molecule type" value="Genomic_DNA"/>
</dbReference>
<accession>A0ABW2N604</accession>
<evidence type="ECO:0000313" key="3">
    <source>
        <dbReference type="Proteomes" id="UP001596524"/>
    </source>
</evidence>
<comment type="caution">
    <text evidence="2">The sequence shown here is derived from an EMBL/GenBank/DDBJ whole genome shotgun (WGS) entry which is preliminary data.</text>
</comment>
<gene>
    <name evidence="2" type="ORF">ACFQO6_13750</name>
</gene>
<keyword evidence="1" id="KW-0732">Signal</keyword>
<feature type="chain" id="PRO_5046479062" evidence="1">
    <location>
        <begin position="28"/>
        <end position="206"/>
    </location>
</feature>
<evidence type="ECO:0000313" key="2">
    <source>
        <dbReference type="EMBL" id="MFC7361335.1"/>
    </source>
</evidence>
<dbReference type="Proteomes" id="UP001596524">
    <property type="component" value="Unassembled WGS sequence"/>
</dbReference>
<name>A0ABW2N604_9ACTN</name>
<feature type="signal peptide" evidence="1">
    <location>
        <begin position="1"/>
        <end position="27"/>
    </location>
</feature>
<evidence type="ECO:0000256" key="1">
    <source>
        <dbReference type="SAM" id="SignalP"/>
    </source>
</evidence>
<keyword evidence="3" id="KW-1185">Reference proteome</keyword>
<reference evidence="3" key="1">
    <citation type="journal article" date="2019" name="Int. J. Syst. Evol. Microbiol.">
        <title>The Global Catalogue of Microorganisms (GCM) 10K type strain sequencing project: providing services to taxonomists for standard genome sequencing and annotation.</title>
        <authorList>
            <consortium name="The Broad Institute Genomics Platform"/>
            <consortium name="The Broad Institute Genome Sequencing Center for Infectious Disease"/>
            <person name="Wu L."/>
            <person name="Ma J."/>
        </authorList>
    </citation>
    <scope>NUCLEOTIDE SEQUENCE [LARGE SCALE GENOMIC DNA]</scope>
    <source>
        <strain evidence="3">FCH27</strain>
    </source>
</reference>
<proteinExistence type="predicted"/>
<dbReference type="RefSeq" id="WP_255890920.1">
    <property type="nucleotide sequence ID" value="NZ_JAFMZM010000004.1"/>
</dbReference>
<protein>
    <submittedName>
        <fullName evidence="2">Uncharacterized protein</fullName>
    </submittedName>
</protein>